<feature type="domain" description="MOFRL" evidence="1">
    <location>
        <begin position="301"/>
        <end position="407"/>
    </location>
</feature>
<dbReference type="InterPro" id="IPR039760">
    <property type="entry name" value="MOFRL_protein"/>
</dbReference>
<gene>
    <name evidence="3" type="ORF">E6P07_08835</name>
</gene>
<proteinExistence type="predicted"/>
<dbReference type="Gene3D" id="3.40.50.10180">
    <property type="entry name" value="Glycerate kinase, MOFRL-like N-terminal domain"/>
    <property type="match status" value="1"/>
</dbReference>
<feature type="domain" description="MOFRL-associated" evidence="2">
    <location>
        <begin position="12"/>
        <end position="213"/>
    </location>
</feature>
<organism evidence="3 4">
    <name type="scientific">Thermochromatium tepidum ATCC 43061</name>
    <dbReference type="NCBI Taxonomy" id="316276"/>
    <lineage>
        <taxon>Bacteria</taxon>
        <taxon>Pseudomonadati</taxon>
        <taxon>Pseudomonadota</taxon>
        <taxon>Gammaproteobacteria</taxon>
        <taxon>Chromatiales</taxon>
        <taxon>Chromatiaceae</taxon>
        <taxon>Thermochromatium</taxon>
    </lineage>
</organism>
<dbReference type="Pfam" id="PF05161">
    <property type="entry name" value="MOFRL"/>
    <property type="match status" value="1"/>
</dbReference>
<keyword evidence="4" id="KW-1185">Reference proteome</keyword>
<dbReference type="KEGG" id="ttp:E6P07_08835"/>
<dbReference type="InterPro" id="IPR037035">
    <property type="entry name" value="GK-like_C_sf"/>
</dbReference>
<dbReference type="AlphaFoldDB" id="A0A6I6DZF4"/>
<dbReference type="GO" id="GO:0005737">
    <property type="term" value="C:cytoplasm"/>
    <property type="evidence" value="ECO:0007669"/>
    <property type="project" value="TreeGrafter"/>
</dbReference>
<dbReference type="RefSeq" id="WP_153975265.1">
    <property type="nucleotide sequence ID" value="NZ_CP039268.1"/>
</dbReference>
<accession>A0A6I6DZF4</accession>
<dbReference type="Gene3D" id="3.40.1480.10">
    <property type="entry name" value="MOFRL domain"/>
    <property type="match status" value="1"/>
</dbReference>
<name>A0A6I6DZF4_THETI</name>
<reference evidence="3 4" key="1">
    <citation type="submission" date="2019-12" db="EMBL/GenBank/DDBJ databases">
        <title>The complete genome of the thermophilic, anoxygenic phototrophic gammaproteobacterium Thermochromatium tepidum.</title>
        <authorList>
            <person name="Sattley W.M."/>
            <person name="Swingley W.D."/>
            <person name="Burchell B.M."/>
            <person name="Gurbani S.A."/>
            <person name="Kujawa C.M."/>
            <person name="Nuccio D.A."/>
            <person name="Schladweiler J."/>
            <person name="Shaffer K.N."/>
            <person name="Stokes L.M."/>
            <person name="Touchman J.W."/>
            <person name="Blankenship R.E."/>
            <person name="Madigan M.T."/>
        </authorList>
    </citation>
    <scope>NUCLEOTIDE SEQUENCE [LARGE SCALE GENOMIC DNA]</scope>
    <source>
        <strain evidence="3 4">ATCC 43061</strain>
    </source>
</reference>
<evidence type="ECO:0000259" key="2">
    <source>
        <dbReference type="Pfam" id="PF13660"/>
    </source>
</evidence>
<dbReference type="Pfam" id="PF13660">
    <property type="entry name" value="DUF4147"/>
    <property type="match status" value="1"/>
</dbReference>
<dbReference type="PANTHER" id="PTHR12227">
    <property type="entry name" value="GLYCERATE KINASE"/>
    <property type="match status" value="1"/>
</dbReference>
<evidence type="ECO:0000313" key="3">
    <source>
        <dbReference type="EMBL" id="QGU33071.1"/>
    </source>
</evidence>
<dbReference type="SUPFAM" id="SSF82544">
    <property type="entry name" value="GckA/TtuD-like"/>
    <property type="match status" value="1"/>
</dbReference>
<protein>
    <submittedName>
        <fullName evidence="3">DUF4147 domain-containing protein</fullName>
    </submittedName>
</protein>
<dbReference type="OrthoDB" id="9766552at2"/>
<dbReference type="PANTHER" id="PTHR12227:SF0">
    <property type="entry name" value="GLYCERATE KINASE"/>
    <property type="match status" value="1"/>
</dbReference>
<sequence length="418" mass="43518">MQTTPDPRHTLLDLLTLALDAVSGARSVRRALNVRPIIGPVWIAAIGKAAESMTLGALEVLGDACRGGMLITKPGHADPSRFRDFGIEVYFGGHPLPDTGSLVAGERLLGQLDALPSGEQILFLLSGGASALIEAPVSGLGLSELRALNAWLLGCGWPIDAINRVRQSVSRLKAGGLLHHLGGHPVRQLAISDVPGDHPDVIGSGPLVPVPDLADQVGRLALPDWLKDWVLRGLAERGTPPERGPEMELVATLALAKAAAAKAAASSGWRVWLHPDFIAGDATDQGRALARTLIEGAPGLHVWGGETTVQTPEHPGRGGRNQHLALAAAIELAGRDDVWLLSVGTDGSDGPTEDAGALVDGGTLKRAALAGFDLDASACLRRADAGRFLEASGDLIYTGPTGTNVMDLILGYKAQPPL</sequence>
<dbReference type="InterPro" id="IPR007835">
    <property type="entry name" value="MOFRL"/>
</dbReference>
<dbReference type="Proteomes" id="UP000426424">
    <property type="component" value="Chromosome"/>
</dbReference>
<dbReference type="EMBL" id="CP039268">
    <property type="protein sequence ID" value="QGU33071.1"/>
    <property type="molecule type" value="Genomic_DNA"/>
</dbReference>
<dbReference type="InterPro" id="IPR025286">
    <property type="entry name" value="MOFRL_assoc_dom"/>
</dbReference>
<dbReference type="InterPro" id="IPR038614">
    <property type="entry name" value="GK_N_sf"/>
</dbReference>
<dbReference type="GO" id="GO:0008887">
    <property type="term" value="F:glycerate kinase activity"/>
    <property type="evidence" value="ECO:0007669"/>
    <property type="project" value="InterPro"/>
</dbReference>
<evidence type="ECO:0000313" key="4">
    <source>
        <dbReference type="Proteomes" id="UP000426424"/>
    </source>
</evidence>
<evidence type="ECO:0000259" key="1">
    <source>
        <dbReference type="Pfam" id="PF05161"/>
    </source>
</evidence>